<dbReference type="Pfam" id="PF11249">
    <property type="entry name" value="DUF3047"/>
    <property type="match status" value="1"/>
</dbReference>
<evidence type="ECO:0000256" key="1">
    <source>
        <dbReference type="SAM" id="MobiDB-lite"/>
    </source>
</evidence>
<sequence>MAAESELRIGKFSSAELAGWKEQTVFGSKKSAYTFVQDNGKSVLMGKSHDSASGLLHKIDIDPKAYPIIKWSWKIDHTIKKGNERTKDGHDFAARLYVVFPRGFFSRTRAIEYVWGNVLRKGESIRNPYSKNVVMIAVDGGDELAGRWTSHRRNFVEDYRAAFGEEAPKVGAIAIMTDSDNTHESATGYYGDITVLPAPREEEQRPKEPKHKEQPAKEQPAKPKEPLPKEQTNGNGSHPASPVVLPPAQNQQ</sequence>
<accession>A0A5A9XQS2</accession>
<gene>
    <name evidence="2" type="ORF">ET418_02005</name>
</gene>
<organism evidence="2 3">
    <name type="scientific">Oryzomonas rubra</name>
    <dbReference type="NCBI Taxonomy" id="2509454"/>
    <lineage>
        <taxon>Bacteria</taxon>
        <taxon>Pseudomonadati</taxon>
        <taxon>Thermodesulfobacteriota</taxon>
        <taxon>Desulfuromonadia</taxon>
        <taxon>Geobacterales</taxon>
        <taxon>Geobacteraceae</taxon>
        <taxon>Oryzomonas</taxon>
    </lineage>
</organism>
<dbReference type="EMBL" id="SRSD01000001">
    <property type="protein sequence ID" value="KAA0895492.1"/>
    <property type="molecule type" value="Genomic_DNA"/>
</dbReference>
<dbReference type="AlphaFoldDB" id="A0A5A9XQS2"/>
<evidence type="ECO:0000313" key="2">
    <source>
        <dbReference type="EMBL" id="KAA0895492.1"/>
    </source>
</evidence>
<dbReference type="InterPro" id="IPR021409">
    <property type="entry name" value="DUF3047"/>
</dbReference>
<comment type="caution">
    <text evidence="2">The sequence shown here is derived from an EMBL/GenBank/DDBJ whole genome shotgun (WGS) entry which is preliminary data.</text>
</comment>
<proteinExistence type="predicted"/>
<dbReference type="OrthoDB" id="9775969at2"/>
<dbReference type="Proteomes" id="UP000324298">
    <property type="component" value="Unassembled WGS sequence"/>
</dbReference>
<reference evidence="2 3" key="1">
    <citation type="submission" date="2019-04" db="EMBL/GenBank/DDBJ databases">
        <title>Geobacter ruber sp. nov., ferric-reducing bacteria isolated from paddy soil.</title>
        <authorList>
            <person name="Xu Z."/>
            <person name="Masuda Y."/>
            <person name="Itoh H."/>
            <person name="Senoo K."/>
        </authorList>
    </citation>
    <scope>NUCLEOTIDE SEQUENCE [LARGE SCALE GENOMIC DNA]</scope>
    <source>
        <strain evidence="2 3">Red88</strain>
    </source>
</reference>
<keyword evidence="3" id="KW-1185">Reference proteome</keyword>
<protein>
    <submittedName>
        <fullName evidence="2">DUF3047 domain-containing protein</fullName>
    </submittedName>
</protein>
<evidence type="ECO:0000313" key="3">
    <source>
        <dbReference type="Proteomes" id="UP000324298"/>
    </source>
</evidence>
<feature type="compositionally biased region" description="Basic and acidic residues" evidence="1">
    <location>
        <begin position="199"/>
        <end position="228"/>
    </location>
</feature>
<name>A0A5A9XQS2_9BACT</name>
<feature type="region of interest" description="Disordered" evidence="1">
    <location>
        <begin position="194"/>
        <end position="252"/>
    </location>
</feature>